<protein>
    <recommendedName>
        <fullName evidence="1">ADP-ribosyl cyclase/cyclic ADP-ribose hydrolase</fullName>
        <ecNumber evidence="1">3.2.2.6</ecNumber>
    </recommendedName>
</protein>
<gene>
    <name evidence="6" type="ORF">Fmac_021450</name>
</gene>
<dbReference type="InterPro" id="IPR035897">
    <property type="entry name" value="Toll_tir_struct_dom_sf"/>
</dbReference>
<evidence type="ECO:0000256" key="1">
    <source>
        <dbReference type="ARBA" id="ARBA00011982"/>
    </source>
</evidence>
<reference evidence="6 7" key="1">
    <citation type="submission" date="2024-08" db="EMBL/GenBank/DDBJ databases">
        <title>Insights into the chromosomal genome structure of Flemingia macrophylla.</title>
        <authorList>
            <person name="Ding Y."/>
            <person name="Zhao Y."/>
            <person name="Bi W."/>
            <person name="Wu M."/>
            <person name="Zhao G."/>
            <person name="Gong Y."/>
            <person name="Li W."/>
            <person name="Zhang P."/>
        </authorList>
    </citation>
    <scope>NUCLEOTIDE SEQUENCE [LARGE SCALE GENOMIC DNA]</scope>
    <source>
        <strain evidence="6">DYQJB</strain>
        <tissue evidence="6">Leaf</tissue>
    </source>
</reference>
<evidence type="ECO:0000313" key="6">
    <source>
        <dbReference type="EMBL" id="KAL2328023.1"/>
    </source>
</evidence>
<dbReference type="PANTHER" id="PTHR32009:SF39">
    <property type="entry name" value="TIR DOMAIN-CONTAINING PROTEIN"/>
    <property type="match status" value="1"/>
</dbReference>
<dbReference type="SUPFAM" id="SSF52200">
    <property type="entry name" value="Toll/Interleukin receptor TIR domain"/>
    <property type="match status" value="1"/>
</dbReference>
<evidence type="ECO:0000256" key="2">
    <source>
        <dbReference type="ARBA" id="ARBA00022801"/>
    </source>
</evidence>
<name>A0ABD1LXE1_9FABA</name>
<dbReference type="InterPro" id="IPR000157">
    <property type="entry name" value="TIR_dom"/>
</dbReference>
<keyword evidence="3" id="KW-0520">NAD</keyword>
<dbReference type="SMART" id="SM00255">
    <property type="entry name" value="TIR"/>
    <property type="match status" value="1"/>
</dbReference>
<evidence type="ECO:0000256" key="3">
    <source>
        <dbReference type="ARBA" id="ARBA00023027"/>
    </source>
</evidence>
<proteinExistence type="predicted"/>
<feature type="domain" description="TIR" evidence="5">
    <location>
        <begin position="15"/>
        <end position="150"/>
    </location>
</feature>
<dbReference type="GO" id="GO:0061809">
    <property type="term" value="F:NAD+ nucleosidase activity, cyclic ADP-ribose generating"/>
    <property type="evidence" value="ECO:0007669"/>
    <property type="project" value="UniProtKB-EC"/>
</dbReference>
<evidence type="ECO:0000259" key="5">
    <source>
        <dbReference type="PROSITE" id="PS50104"/>
    </source>
</evidence>
<keyword evidence="7" id="KW-1185">Reference proteome</keyword>
<dbReference type="PANTHER" id="PTHR32009">
    <property type="entry name" value="TMV RESISTANCE PROTEIN N-LIKE"/>
    <property type="match status" value="1"/>
</dbReference>
<dbReference type="Pfam" id="PF01582">
    <property type="entry name" value="TIR"/>
    <property type="match status" value="1"/>
</dbReference>
<dbReference type="FunFam" id="3.40.50.10140:FF:000007">
    <property type="entry name" value="Disease resistance protein (TIR-NBS-LRR class)"/>
    <property type="match status" value="1"/>
</dbReference>
<dbReference type="PROSITE" id="PS50104">
    <property type="entry name" value="TIR"/>
    <property type="match status" value="1"/>
</dbReference>
<accession>A0ABD1LXE1</accession>
<organism evidence="6 7">
    <name type="scientific">Flemingia macrophylla</name>
    <dbReference type="NCBI Taxonomy" id="520843"/>
    <lineage>
        <taxon>Eukaryota</taxon>
        <taxon>Viridiplantae</taxon>
        <taxon>Streptophyta</taxon>
        <taxon>Embryophyta</taxon>
        <taxon>Tracheophyta</taxon>
        <taxon>Spermatophyta</taxon>
        <taxon>Magnoliopsida</taxon>
        <taxon>eudicotyledons</taxon>
        <taxon>Gunneridae</taxon>
        <taxon>Pentapetalae</taxon>
        <taxon>rosids</taxon>
        <taxon>fabids</taxon>
        <taxon>Fabales</taxon>
        <taxon>Fabaceae</taxon>
        <taxon>Papilionoideae</taxon>
        <taxon>50 kb inversion clade</taxon>
        <taxon>NPAAA clade</taxon>
        <taxon>indigoferoid/millettioid clade</taxon>
        <taxon>Phaseoleae</taxon>
        <taxon>Flemingia</taxon>
    </lineage>
</organism>
<comment type="caution">
    <text evidence="6">The sequence shown here is derived from an EMBL/GenBank/DDBJ whole genome shotgun (WGS) entry which is preliminary data.</text>
</comment>
<evidence type="ECO:0000313" key="7">
    <source>
        <dbReference type="Proteomes" id="UP001603857"/>
    </source>
</evidence>
<comment type="catalytic activity">
    <reaction evidence="4">
        <text>NAD(+) + H2O = ADP-D-ribose + nicotinamide + H(+)</text>
        <dbReference type="Rhea" id="RHEA:16301"/>
        <dbReference type="ChEBI" id="CHEBI:15377"/>
        <dbReference type="ChEBI" id="CHEBI:15378"/>
        <dbReference type="ChEBI" id="CHEBI:17154"/>
        <dbReference type="ChEBI" id="CHEBI:57540"/>
        <dbReference type="ChEBI" id="CHEBI:57967"/>
        <dbReference type="EC" id="3.2.2.6"/>
    </reaction>
    <physiologicalReaction direction="left-to-right" evidence="4">
        <dbReference type="Rhea" id="RHEA:16302"/>
    </physiologicalReaction>
</comment>
<evidence type="ECO:0000256" key="4">
    <source>
        <dbReference type="ARBA" id="ARBA00047304"/>
    </source>
</evidence>
<sequence>MACTAIQTSSASGTKSFDVFVSFRGEDTRNSFTNHLFAALQRKGVIAFKDDQKIKKGELLEPELLQAIEGSLVFIVVFSKDYSSSTWCLKELTKIVHWVEQTGRIVLPVFFDVTPSEVRKQSGQFGNAFVEHEKRFKDNLEMVQNWRSALEAITNRSGWDLNNNFHPEELVELILPYSNIIQLWEDTKVFLQTSLPLGVIKIVIPGTQIPQWISKQNVGSSISMDLSSVMDDPNWKRTRNISRNSLLLFKWMLEEVAKKLLNYILARHRPNVSGQFQNKSLMVQHPPPPCPKCNTSTHF</sequence>
<dbReference type="EMBL" id="JBGMDY010000007">
    <property type="protein sequence ID" value="KAL2328023.1"/>
    <property type="molecule type" value="Genomic_DNA"/>
</dbReference>
<dbReference type="Proteomes" id="UP001603857">
    <property type="component" value="Unassembled WGS sequence"/>
</dbReference>
<dbReference type="AlphaFoldDB" id="A0ABD1LXE1"/>
<dbReference type="EC" id="3.2.2.6" evidence="1"/>
<dbReference type="Gene3D" id="3.40.50.10140">
    <property type="entry name" value="Toll/interleukin-1 receptor homology (TIR) domain"/>
    <property type="match status" value="1"/>
</dbReference>
<keyword evidence="2" id="KW-0378">Hydrolase</keyword>